<dbReference type="AlphaFoldDB" id="A0AAV4NGU4"/>
<gene>
    <name evidence="1" type="ORF">CEXT_756121</name>
</gene>
<organism evidence="1 2">
    <name type="scientific">Caerostris extrusa</name>
    <name type="common">Bark spider</name>
    <name type="synonym">Caerostris bankana</name>
    <dbReference type="NCBI Taxonomy" id="172846"/>
    <lineage>
        <taxon>Eukaryota</taxon>
        <taxon>Metazoa</taxon>
        <taxon>Ecdysozoa</taxon>
        <taxon>Arthropoda</taxon>
        <taxon>Chelicerata</taxon>
        <taxon>Arachnida</taxon>
        <taxon>Araneae</taxon>
        <taxon>Araneomorphae</taxon>
        <taxon>Entelegynae</taxon>
        <taxon>Araneoidea</taxon>
        <taxon>Araneidae</taxon>
        <taxon>Caerostris</taxon>
    </lineage>
</organism>
<accession>A0AAV4NGU4</accession>
<dbReference type="EMBL" id="BPLR01020924">
    <property type="protein sequence ID" value="GIX84022.1"/>
    <property type="molecule type" value="Genomic_DNA"/>
</dbReference>
<sequence length="82" mass="9517">MRKYRVDLAEQVLDKYLTVKTKYPNTYQKLTLISQVSETLYLEGMCFLCRNETKMGELCCSALQRHWMPPDTSSLISSNLSC</sequence>
<dbReference type="Proteomes" id="UP001054945">
    <property type="component" value="Unassembled WGS sequence"/>
</dbReference>
<comment type="caution">
    <text evidence="1">The sequence shown here is derived from an EMBL/GenBank/DDBJ whole genome shotgun (WGS) entry which is preliminary data.</text>
</comment>
<protein>
    <submittedName>
        <fullName evidence="1">Uncharacterized protein</fullName>
    </submittedName>
</protein>
<proteinExistence type="predicted"/>
<name>A0AAV4NGU4_CAEEX</name>
<keyword evidence="2" id="KW-1185">Reference proteome</keyword>
<evidence type="ECO:0000313" key="2">
    <source>
        <dbReference type="Proteomes" id="UP001054945"/>
    </source>
</evidence>
<reference evidence="1 2" key="1">
    <citation type="submission" date="2021-06" db="EMBL/GenBank/DDBJ databases">
        <title>Caerostris extrusa draft genome.</title>
        <authorList>
            <person name="Kono N."/>
            <person name="Arakawa K."/>
        </authorList>
    </citation>
    <scope>NUCLEOTIDE SEQUENCE [LARGE SCALE GENOMIC DNA]</scope>
</reference>
<evidence type="ECO:0000313" key="1">
    <source>
        <dbReference type="EMBL" id="GIX84022.1"/>
    </source>
</evidence>